<sequence length="84" mass="9122">MYAAGLRAAQARKALPRPLPLLPLRGRGRGWVRGWGGGVGPDLRPPRAKWGRGGRWARTVLRAARRTPHAASLVTGRAAAERRP</sequence>
<reference evidence="1 2" key="2">
    <citation type="journal article" date="2015" name="Stand. Genomic Sci.">
        <title>Draft genome sequence of marine-derived Streptomyces sp. TP-A0598, a producer of anti-MRSA antibiotic lydicamycins.</title>
        <authorList>
            <person name="Komaki H."/>
            <person name="Ichikawa N."/>
            <person name="Hosoyama A."/>
            <person name="Fujita N."/>
            <person name="Igarashi Y."/>
        </authorList>
    </citation>
    <scope>NUCLEOTIDE SEQUENCE [LARGE SCALE GENOMIC DNA]</scope>
    <source>
        <strain evidence="1 2">NBRC 110027</strain>
    </source>
</reference>
<proteinExistence type="predicted"/>
<name>A0A0P4RFR3_9ACTN</name>
<comment type="caution">
    <text evidence="1">The sequence shown here is derived from an EMBL/GenBank/DDBJ whole genome shotgun (WGS) entry which is preliminary data.</text>
</comment>
<organism evidence="1 2">
    <name type="scientific">Streptomyces lydicamycinicus</name>
    <dbReference type="NCBI Taxonomy" id="1546107"/>
    <lineage>
        <taxon>Bacteria</taxon>
        <taxon>Bacillati</taxon>
        <taxon>Actinomycetota</taxon>
        <taxon>Actinomycetes</taxon>
        <taxon>Kitasatosporales</taxon>
        <taxon>Streptomycetaceae</taxon>
        <taxon>Streptomyces</taxon>
    </lineage>
</organism>
<dbReference type="AlphaFoldDB" id="A0A0P4RFR3"/>
<keyword evidence="2" id="KW-1185">Reference proteome</keyword>
<dbReference type="Proteomes" id="UP000048965">
    <property type="component" value="Unassembled WGS sequence"/>
</dbReference>
<gene>
    <name evidence="1" type="ORF">TPA0598_10_00620</name>
</gene>
<reference evidence="2" key="1">
    <citation type="submission" date="2014-09" db="EMBL/GenBank/DDBJ databases">
        <title>Whole genome shotgun sequence of Streptomyces sp. NBRC 110027.</title>
        <authorList>
            <person name="Komaki H."/>
            <person name="Ichikawa N."/>
            <person name="Katano-Makiyama Y."/>
            <person name="Hosoyama A."/>
            <person name="Hashimoto M."/>
            <person name="Uohara A."/>
            <person name="Kitahashi Y."/>
            <person name="Ohji S."/>
            <person name="Kimura A."/>
            <person name="Yamazoe A."/>
            <person name="Igarashi Y."/>
            <person name="Fujita N."/>
        </authorList>
    </citation>
    <scope>NUCLEOTIDE SEQUENCE [LARGE SCALE GENOMIC DNA]</scope>
    <source>
        <strain evidence="2">NBRC 110027</strain>
    </source>
</reference>
<evidence type="ECO:0000313" key="2">
    <source>
        <dbReference type="Proteomes" id="UP000048965"/>
    </source>
</evidence>
<accession>A0A0P4RFR3</accession>
<protein>
    <submittedName>
        <fullName evidence="1">Uncharacterized protein</fullName>
    </submittedName>
</protein>
<dbReference type="EMBL" id="BBNO01000010">
    <property type="protein sequence ID" value="GAO12092.1"/>
    <property type="molecule type" value="Genomic_DNA"/>
</dbReference>
<evidence type="ECO:0000313" key="1">
    <source>
        <dbReference type="EMBL" id="GAO12092.1"/>
    </source>
</evidence>